<dbReference type="VEuPathDB" id="FungiDB:MPH_13835"/>
<feature type="non-terminal residue" evidence="2">
    <location>
        <position position="277"/>
    </location>
</feature>
<gene>
    <name evidence="2" type="ORF">MPH_13835</name>
</gene>
<proteinExistence type="predicted"/>
<reference evidence="2 3" key="1">
    <citation type="journal article" date="2012" name="BMC Genomics">
        <title>Tools to kill: Genome of one of the most destructive plant pathogenic fungi Macrophomina phaseolina.</title>
        <authorList>
            <person name="Islam M.S."/>
            <person name="Haque M.S."/>
            <person name="Islam M.M."/>
            <person name="Emdad E.M."/>
            <person name="Halim A."/>
            <person name="Hossen Q.M.M."/>
            <person name="Hossain M.Z."/>
            <person name="Ahmed B."/>
            <person name="Rahim S."/>
            <person name="Rahman M.S."/>
            <person name="Alam M.M."/>
            <person name="Hou S."/>
            <person name="Wan X."/>
            <person name="Saito J.A."/>
            <person name="Alam M."/>
        </authorList>
    </citation>
    <scope>NUCLEOTIDE SEQUENCE [LARGE SCALE GENOMIC DNA]</scope>
    <source>
        <strain evidence="2 3">MS6</strain>
    </source>
</reference>
<evidence type="ECO:0000313" key="3">
    <source>
        <dbReference type="Proteomes" id="UP000007129"/>
    </source>
</evidence>
<feature type="region of interest" description="Disordered" evidence="1">
    <location>
        <begin position="1"/>
        <end position="57"/>
    </location>
</feature>
<accession>K2RXL8</accession>
<evidence type="ECO:0000313" key="2">
    <source>
        <dbReference type="EMBL" id="EKG09170.1"/>
    </source>
</evidence>
<dbReference type="EMBL" id="AHHD01000759">
    <property type="protein sequence ID" value="EKG09170.1"/>
    <property type="molecule type" value="Genomic_DNA"/>
</dbReference>
<evidence type="ECO:0000256" key="1">
    <source>
        <dbReference type="SAM" id="MobiDB-lite"/>
    </source>
</evidence>
<dbReference type="AlphaFoldDB" id="K2RXL8"/>
<sequence>MSSSSFSVVESIESSSEQTETPKTLSSTSSKKRRARTTDSTWEHARRPQSSEPERGGQKKDLVFYCKYCVSPSYSTYVSTTFRNHLLKVHSIEVKCSEAHPVKRARNSLLKDAFAKAGHVNTVKLQMREEQVLQDALNPKAAIEALVQLVTVRNLPYNCSQWPELHALLLAVNYTAGDIISLSHGSVQKLVSNSYFVHKDILRQKLQSSVSKLHLSADVWSAPNHKAFLGTCVQLVEEDTKEVRQALLALSELPGIDGPGSHSGAEQWKLLQPVLEE</sequence>
<dbReference type="HOGENOM" id="CLU_066374_0_0_1"/>
<dbReference type="InParanoid" id="K2RXL8"/>
<dbReference type="OrthoDB" id="3892490at2759"/>
<comment type="caution">
    <text evidence="2">The sequence shown here is derived from an EMBL/GenBank/DDBJ whole genome shotgun (WGS) entry which is preliminary data.</text>
</comment>
<organism evidence="2 3">
    <name type="scientific">Macrophomina phaseolina (strain MS6)</name>
    <name type="common">Charcoal rot fungus</name>
    <dbReference type="NCBI Taxonomy" id="1126212"/>
    <lineage>
        <taxon>Eukaryota</taxon>
        <taxon>Fungi</taxon>
        <taxon>Dikarya</taxon>
        <taxon>Ascomycota</taxon>
        <taxon>Pezizomycotina</taxon>
        <taxon>Dothideomycetes</taxon>
        <taxon>Dothideomycetes incertae sedis</taxon>
        <taxon>Botryosphaeriales</taxon>
        <taxon>Botryosphaeriaceae</taxon>
        <taxon>Macrophomina</taxon>
    </lineage>
</organism>
<dbReference type="Proteomes" id="UP000007129">
    <property type="component" value="Unassembled WGS sequence"/>
</dbReference>
<feature type="compositionally biased region" description="Low complexity" evidence="1">
    <location>
        <begin position="1"/>
        <end position="29"/>
    </location>
</feature>
<dbReference type="eggNOG" id="KOG1121">
    <property type="taxonomic scope" value="Eukaryota"/>
</dbReference>
<name>K2RXL8_MACPH</name>
<protein>
    <submittedName>
        <fullName evidence="2">Transposase-like protein</fullName>
    </submittedName>
</protein>